<dbReference type="AlphaFoldDB" id="A0A445MX44"/>
<dbReference type="SUPFAM" id="SSF52540">
    <property type="entry name" value="P-loop containing nucleoside triphosphate hydrolases"/>
    <property type="match status" value="1"/>
</dbReference>
<sequence length="248" mass="28597">MLEVDIKKRLPDFDLEISFACKKGELGVFIGPSGAGKTTLIRIIAGLERPDQGYIAYDGKIWVDTRRRIFLPPQKRHLGYVFQDYTLFPHLTVYQNVAFASMDQGEIEALLKFFGIWHLRNSMPDKISGGERQRAAICQNLARHPQVLLLDEPFSALDFPIRKRLRQEFKALKKNLAFPTVYVTHDLTEALFLGDNVMPIVNGRHEPAWLSNQLEDVMDDYKWMGRFFDSYVPKKPYGYPASESQGRR</sequence>
<keyword evidence="3" id="KW-0067">ATP-binding</keyword>
<evidence type="ECO:0000313" key="5">
    <source>
        <dbReference type="EMBL" id="SPD74003.1"/>
    </source>
</evidence>
<dbReference type="InterPro" id="IPR017871">
    <property type="entry name" value="ABC_transporter-like_CS"/>
</dbReference>
<dbReference type="InterPro" id="IPR003439">
    <property type="entry name" value="ABC_transporter-like_ATP-bd"/>
</dbReference>
<reference evidence="5" key="1">
    <citation type="submission" date="2018-01" db="EMBL/GenBank/DDBJ databases">
        <authorList>
            <person name="Regsiter A."/>
            <person name="William W."/>
        </authorList>
    </citation>
    <scope>NUCLEOTIDE SEQUENCE</scope>
    <source>
        <strain evidence="5">TRIP AH-1</strain>
    </source>
</reference>
<dbReference type="GO" id="GO:0005524">
    <property type="term" value="F:ATP binding"/>
    <property type="evidence" value="ECO:0007669"/>
    <property type="project" value="UniProtKB-KW"/>
</dbReference>
<proteinExistence type="predicted"/>
<keyword evidence="1" id="KW-0813">Transport</keyword>
<dbReference type="InterPro" id="IPR027417">
    <property type="entry name" value="P-loop_NTPase"/>
</dbReference>
<evidence type="ECO:0000259" key="4">
    <source>
        <dbReference type="PROSITE" id="PS50893"/>
    </source>
</evidence>
<gene>
    <name evidence="5" type="ORF">PITCH_A2030147</name>
</gene>
<dbReference type="PROSITE" id="PS50893">
    <property type="entry name" value="ABC_TRANSPORTER_2"/>
    <property type="match status" value="1"/>
</dbReference>
<dbReference type="PROSITE" id="PS00211">
    <property type="entry name" value="ABC_TRANSPORTER_1"/>
    <property type="match status" value="1"/>
</dbReference>
<dbReference type="PANTHER" id="PTHR42781">
    <property type="entry name" value="SPERMIDINE/PUTRESCINE IMPORT ATP-BINDING PROTEIN POTA"/>
    <property type="match status" value="1"/>
</dbReference>
<organism evidence="5">
    <name type="scientific">uncultured Desulfobacterium sp</name>
    <dbReference type="NCBI Taxonomy" id="201089"/>
    <lineage>
        <taxon>Bacteria</taxon>
        <taxon>Pseudomonadati</taxon>
        <taxon>Thermodesulfobacteriota</taxon>
        <taxon>Desulfobacteria</taxon>
        <taxon>Desulfobacterales</taxon>
        <taxon>Desulfobacteriaceae</taxon>
        <taxon>Desulfobacterium</taxon>
        <taxon>environmental samples</taxon>
    </lineage>
</organism>
<dbReference type="Gene3D" id="3.40.50.300">
    <property type="entry name" value="P-loop containing nucleotide triphosphate hydrolases"/>
    <property type="match status" value="1"/>
</dbReference>
<evidence type="ECO:0000256" key="1">
    <source>
        <dbReference type="ARBA" id="ARBA00022448"/>
    </source>
</evidence>
<dbReference type="GO" id="GO:0016887">
    <property type="term" value="F:ATP hydrolysis activity"/>
    <property type="evidence" value="ECO:0007669"/>
    <property type="project" value="InterPro"/>
</dbReference>
<accession>A0A445MX44</accession>
<dbReference type="Pfam" id="PF00005">
    <property type="entry name" value="ABC_tran"/>
    <property type="match status" value="1"/>
</dbReference>
<evidence type="ECO:0000256" key="3">
    <source>
        <dbReference type="ARBA" id="ARBA00022840"/>
    </source>
</evidence>
<evidence type="ECO:0000256" key="2">
    <source>
        <dbReference type="ARBA" id="ARBA00022741"/>
    </source>
</evidence>
<dbReference type="InterPro" id="IPR003593">
    <property type="entry name" value="AAA+_ATPase"/>
</dbReference>
<name>A0A445MX44_9BACT</name>
<feature type="domain" description="ABC transporter" evidence="4">
    <location>
        <begin position="1"/>
        <end position="227"/>
    </location>
</feature>
<protein>
    <submittedName>
        <fullName evidence="5">ABC transporter related protein</fullName>
    </submittedName>
</protein>
<dbReference type="SMART" id="SM00382">
    <property type="entry name" value="AAA"/>
    <property type="match status" value="1"/>
</dbReference>
<dbReference type="EMBL" id="OJIN01000117">
    <property type="protein sequence ID" value="SPD74003.1"/>
    <property type="molecule type" value="Genomic_DNA"/>
</dbReference>
<keyword evidence="2" id="KW-0547">Nucleotide-binding</keyword>
<dbReference type="PANTHER" id="PTHR42781:SF4">
    <property type="entry name" value="SPERMIDINE_PUTRESCINE IMPORT ATP-BINDING PROTEIN POTA"/>
    <property type="match status" value="1"/>
</dbReference>
<dbReference type="InterPro" id="IPR050093">
    <property type="entry name" value="ABC_SmlMolc_Importer"/>
</dbReference>